<dbReference type="EMBL" id="JACEIO010000026">
    <property type="protein sequence ID" value="MBA4537711.1"/>
    <property type="molecule type" value="Genomic_DNA"/>
</dbReference>
<evidence type="ECO:0000313" key="2">
    <source>
        <dbReference type="EMBL" id="NEY81968.1"/>
    </source>
</evidence>
<proteinExistence type="predicted"/>
<organism evidence="2 3">
    <name type="scientific">Bacillus aquiflavi</name>
    <dbReference type="NCBI Taxonomy" id="2672567"/>
    <lineage>
        <taxon>Bacteria</taxon>
        <taxon>Bacillati</taxon>
        <taxon>Bacillota</taxon>
        <taxon>Bacilli</taxon>
        <taxon>Bacillales</taxon>
        <taxon>Bacillaceae</taxon>
        <taxon>Bacillus</taxon>
    </lineage>
</organism>
<comment type="caution">
    <text evidence="2">The sequence shown here is derived from an EMBL/GenBank/DDBJ whole genome shotgun (WGS) entry which is preliminary data.</text>
</comment>
<evidence type="ECO:0000313" key="4">
    <source>
        <dbReference type="Proteomes" id="UP000570010"/>
    </source>
</evidence>
<reference evidence="1 4" key="2">
    <citation type="submission" date="2020-07" db="EMBL/GenBank/DDBJ databases">
        <authorList>
            <person name="Feng H."/>
        </authorList>
    </citation>
    <scope>NUCLEOTIDE SEQUENCE [LARGE SCALE GENOMIC DNA]</scope>
    <source>
        <strain evidence="1">S-12</strain>
        <strain evidence="4">s-12</strain>
    </source>
</reference>
<accession>A0A6B3VXF1</accession>
<gene>
    <name evidence="2" type="ORF">G4D64_10770</name>
    <name evidence="1" type="ORF">H1Z61_11375</name>
</gene>
<dbReference type="EMBL" id="JAAIWN010000024">
    <property type="protein sequence ID" value="NEY81968.1"/>
    <property type="molecule type" value="Genomic_DNA"/>
</dbReference>
<keyword evidence="3" id="KW-1185">Reference proteome</keyword>
<dbReference type="PROSITE" id="PS51257">
    <property type="entry name" value="PROKAR_LIPOPROTEIN"/>
    <property type="match status" value="1"/>
</dbReference>
<evidence type="ECO:0000313" key="1">
    <source>
        <dbReference type="EMBL" id="MBA4537711.1"/>
    </source>
</evidence>
<evidence type="ECO:0000313" key="3">
    <source>
        <dbReference type="Proteomes" id="UP000472971"/>
    </source>
</evidence>
<dbReference type="RefSeq" id="WP_163242354.1">
    <property type="nucleotide sequence ID" value="NZ_CP082780.1"/>
</dbReference>
<reference evidence="2 3" key="1">
    <citation type="submission" date="2020-02" db="EMBL/GenBank/DDBJ databases">
        <title>Bacillus aquiflavi sp. nov., isolated from yellow water of strong flavor Chinese baijiu in Yibin region of China.</title>
        <authorList>
            <person name="Xie J."/>
        </authorList>
    </citation>
    <scope>NUCLEOTIDE SEQUENCE [LARGE SCALE GENOMIC DNA]</scope>
    <source>
        <strain evidence="2 3">3H-10</strain>
    </source>
</reference>
<dbReference type="AlphaFoldDB" id="A0A6B3VXF1"/>
<dbReference type="Proteomes" id="UP000472971">
    <property type="component" value="Unassembled WGS sequence"/>
</dbReference>
<name>A0A6B3VXF1_9BACI</name>
<sequence length="170" mass="19033">MGPMFRSTIFMITILVLSACSVSVEEQKEITKEAVTEVFKGDIKAANKKNDEIEFYMPDGVTIKKEMTKNNIVFEKGLQTFILFYNPNEGSESEVVYQSSVSPNMKYLVNETFKANGKFGFLLINETEHNKYELTVGIGGVKVTTETKAGDLVEDAKMMVEMASSVKLKQ</sequence>
<dbReference type="Proteomes" id="UP000570010">
    <property type="component" value="Unassembled WGS sequence"/>
</dbReference>
<evidence type="ECO:0008006" key="5">
    <source>
        <dbReference type="Google" id="ProtNLM"/>
    </source>
</evidence>
<protein>
    <recommendedName>
        <fullName evidence="5">DUF4367 domain-containing protein</fullName>
    </recommendedName>
</protein>